<keyword evidence="3 11" id="KW-0489">Methyltransferase</keyword>
<accession>H2YRF1</accession>
<evidence type="ECO:0000259" key="13">
    <source>
        <dbReference type="SMART" id="SM00650"/>
    </source>
</evidence>
<evidence type="ECO:0000256" key="12">
    <source>
        <dbReference type="RuleBase" id="RU362106"/>
    </source>
</evidence>
<dbReference type="SMART" id="SM00650">
    <property type="entry name" value="rADc"/>
    <property type="match status" value="1"/>
</dbReference>
<dbReference type="STRING" id="51511.ENSCSAVP00000007911"/>
<reference evidence="14" key="2">
    <citation type="submission" date="2025-08" db="UniProtKB">
        <authorList>
            <consortium name="Ensembl"/>
        </authorList>
    </citation>
    <scope>IDENTIFICATION</scope>
</reference>
<reference evidence="15" key="1">
    <citation type="submission" date="2003-08" db="EMBL/GenBank/DDBJ databases">
        <authorList>
            <person name="Birren B."/>
            <person name="Nusbaum C."/>
            <person name="Abebe A."/>
            <person name="Abouelleil A."/>
            <person name="Adekoya E."/>
            <person name="Ait-zahra M."/>
            <person name="Allen N."/>
            <person name="Allen T."/>
            <person name="An P."/>
            <person name="Anderson M."/>
            <person name="Anderson S."/>
            <person name="Arachchi H."/>
            <person name="Armbruster J."/>
            <person name="Bachantsang P."/>
            <person name="Baldwin J."/>
            <person name="Barry A."/>
            <person name="Bayul T."/>
            <person name="Blitshsteyn B."/>
            <person name="Bloom T."/>
            <person name="Blye J."/>
            <person name="Boguslavskiy L."/>
            <person name="Borowsky M."/>
            <person name="Boukhgalter B."/>
            <person name="Brunache A."/>
            <person name="Butler J."/>
            <person name="Calixte N."/>
            <person name="Calvo S."/>
            <person name="Camarata J."/>
            <person name="Campo K."/>
            <person name="Chang J."/>
            <person name="Cheshatsang Y."/>
            <person name="Citroen M."/>
            <person name="Collymore A."/>
            <person name="Considine T."/>
            <person name="Cook A."/>
            <person name="Cooke P."/>
            <person name="Corum B."/>
            <person name="Cuomo C."/>
            <person name="David R."/>
            <person name="Dawoe T."/>
            <person name="Degray S."/>
            <person name="Dodge S."/>
            <person name="Dooley K."/>
            <person name="Dorje P."/>
            <person name="Dorjee K."/>
            <person name="Dorris L."/>
            <person name="Duffey N."/>
            <person name="Dupes A."/>
            <person name="Elkins T."/>
            <person name="Engels R."/>
            <person name="Erickson J."/>
            <person name="Farina A."/>
            <person name="Faro S."/>
            <person name="Ferreira P."/>
            <person name="Fischer H."/>
            <person name="Fitzgerald M."/>
            <person name="Foley K."/>
            <person name="Gage D."/>
            <person name="Galagan J."/>
            <person name="Gearin G."/>
            <person name="Gnerre S."/>
            <person name="Gnirke A."/>
            <person name="Goyette A."/>
            <person name="Graham J."/>
            <person name="Grandbois E."/>
            <person name="Gyaltsen K."/>
            <person name="Hafez N."/>
            <person name="Hagopian D."/>
            <person name="Hagos B."/>
            <person name="Hall J."/>
            <person name="Hatcher B."/>
            <person name="Heller A."/>
            <person name="Higgins H."/>
            <person name="Honan T."/>
            <person name="Horn A."/>
            <person name="Houde N."/>
            <person name="Hughes L."/>
            <person name="Hulme W."/>
            <person name="Husby E."/>
            <person name="Iliev I."/>
            <person name="Jaffe D."/>
            <person name="Jones C."/>
            <person name="Kamal M."/>
            <person name="Kamat A."/>
            <person name="Kamvysselis M."/>
            <person name="Karlsson E."/>
            <person name="Kells C."/>
            <person name="Kieu A."/>
            <person name="Kisner P."/>
            <person name="Kodira C."/>
            <person name="Kulbokas E."/>
            <person name="Labutti K."/>
            <person name="Lama D."/>
            <person name="Landers T."/>
            <person name="Leger J."/>
            <person name="Levine S."/>
            <person name="Lewis D."/>
            <person name="Lewis T."/>
            <person name="Lindblad-toh K."/>
            <person name="Liu X."/>
            <person name="Lokyitsang T."/>
            <person name="Lokyitsang Y."/>
            <person name="Lucien O."/>
            <person name="Lui A."/>
            <person name="Ma L.J."/>
            <person name="Mabbitt R."/>
            <person name="Macdonald J."/>
            <person name="Maclean C."/>
            <person name="Major J."/>
            <person name="Manning J."/>
            <person name="Marabella R."/>
            <person name="Maru K."/>
            <person name="Matthews C."/>
            <person name="Mauceli E."/>
            <person name="Mccarthy M."/>
            <person name="Mcdonough S."/>
            <person name="Mcghee T."/>
            <person name="Meldrim J."/>
            <person name="Meneus L."/>
            <person name="Mesirov J."/>
            <person name="Mihalev A."/>
            <person name="Mihova T."/>
            <person name="Mikkelsen T."/>
            <person name="Mlenga V."/>
            <person name="Moru K."/>
            <person name="Mozes J."/>
            <person name="Mulrain L."/>
            <person name="Munson G."/>
            <person name="Naylor J."/>
            <person name="Newes C."/>
            <person name="Nguyen C."/>
            <person name="Nguyen N."/>
            <person name="Nguyen T."/>
            <person name="Nicol R."/>
            <person name="Nielsen C."/>
            <person name="Nizzari M."/>
            <person name="Norbu C."/>
            <person name="Norbu N."/>
            <person name="O'donnell P."/>
            <person name="Okoawo O."/>
            <person name="O'leary S."/>
            <person name="Omotosho B."/>
            <person name="O'neill K."/>
            <person name="Osman S."/>
            <person name="Parker S."/>
            <person name="Perrin D."/>
            <person name="Phunkhang P."/>
            <person name="Piqani B."/>
            <person name="Purcell S."/>
            <person name="Rachupka T."/>
            <person name="Ramasamy U."/>
            <person name="Rameau R."/>
            <person name="Ray V."/>
            <person name="Raymond C."/>
            <person name="Retta R."/>
            <person name="Richardson S."/>
            <person name="Rise C."/>
            <person name="Rodriguez J."/>
            <person name="Rogers J."/>
            <person name="Rogov P."/>
            <person name="Rutman M."/>
            <person name="Schupbach R."/>
            <person name="Seaman C."/>
            <person name="Settipalli S."/>
            <person name="Sharpe T."/>
            <person name="Sheridan J."/>
            <person name="Sherpa N."/>
            <person name="Shi J."/>
            <person name="Smirnov S."/>
            <person name="Smith C."/>
            <person name="Sougnez C."/>
            <person name="Spencer B."/>
            <person name="Stalker J."/>
            <person name="Stange-thomann N."/>
            <person name="Stavropoulos S."/>
            <person name="Stetson K."/>
            <person name="Stone C."/>
            <person name="Stone S."/>
            <person name="Stubbs M."/>
            <person name="Talamas J."/>
            <person name="Tchuinga P."/>
            <person name="Tenzing P."/>
            <person name="Tesfaye S."/>
            <person name="Theodore J."/>
            <person name="Thoulutsang Y."/>
            <person name="Topham K."/>
            <person name="Towey S."/>
            <person name="Tsamla T."/>
            <person name="Tsomo N."/>
            <person name="Vallee D."/>
            <person name="Vassiliev H."/>
            <person name="Venkataraman V."/>
            <person name="Vinson J."/>
            <person name="Vo A."/>
            <person name="Wade C."/>
            <person name="Wang S."/>
            <person name="Wangchuk T."/>
            <person name="Wangdi T."/>
            <person name="Whittaker C."/>
            <person name="Wilkinson J."/>
            <person name="Wu Y."/>
            <person name="Wyman D."/>
            <person name="Yadav S."/>
            <person name="Yang S."/>
            <person name="Yang X."/>
            <person name="Yeager S."/>
            <person name="Yee E."/>
            <person name="Young G."/>
            <person name="Zainoun J."/>
            <person name="Zembeck L."/>
            <person name="Zimmer A."/>
            <person name="Zody M."/>
            <person name="Lander E."/>
        </authorList>
    </citation>
    <scope>NUCLEOTIDE SEQUENCE [LARGE SCALE GENOMIC DNA]</scope>
</reference>
<dbReference type="GeneTree" id="ENSGT00950000183142"/>
<comment type="subcellular location">
    <subcellularLocation>
        <location evidence="1">Mitochondrion</location>
    </subcellularLocation>
</comment>
<protein>
    <recommendedName>
        <fullName evidence="12">rRNA adenine N(6)-methyltransferase</fullName>
        <ecNumber evidence="12">2.1.1.-</ecNumber>
    </recommendedName>
</protein>
<keyword evidence="10" id="KW-0804">Transcription</keyword>
<dbReference type="GO" id="GO:0003723">
    <property type="term" value="F:RNA binding"/>
    <property type="evidence" value="ECO:0007669"/>
    <property type="project" value="UniProtKB-UniRule"/>
</dbReference>
<dbReference type="HOGENOM" id="CLU_041220_7_0_1"/>
<evidence type="ECO:0000256" key="6">
    <source>
        <dbReference type="ARBA" id="ARBA00022884"/>
    </source>
</evidence>
<dbReference type="PANTHER" id="PTHR11727:SF17">
    <property type="entry name" value="DIMETHYLADENOSINE TRANSFERASE 1, MITOCHONDRIAL"/>
    <property type="match status" value="1"/>
</dbReference>
<dbReference type="CDD" id="cd02440">
    <property type="entry name" value="AdoMet_MTases"/>
    <property type="match status" value="1"/>
</dbReference>
<evidence type="ECO:0000313" key="14">
    <source>
        <dbReference type="Ensembl" id="ENSCSAVP00000007911.1"/>
    </source>
</evidence>
<dbReference type="GO" id="GO:0034246">
    <property type="term" value="F:mitochondrial transcription factor activity"/>
    <property type="evidence" value="ECO:0007669"/>
    <property type="project" value="TreeGrafter"/>
</dbReference>
<dbReference type="SUPFAM" id="SSF53335">
    <property type="entry name" value="S-adenosyl-L-methionine-dependent methyltransferases"/>
    <property type="match status" value="1"/>
</dbReference>
<reference evidence="14" key="3">
    <citation type="submission" date="2025-09" db="UniProtKB">
        <authorList>
            <consortium name="Ensembl"/>
        </authorList>
    </citation>
    <scope>IDENTIFICATION</scope>
</reference>
<evidence type="ECO:0000256" key="2">
    <source>
        <dbReference type="ARBA" id="ARBA00022552"/>
    </source>
</evidence>
<dbReference type="OMA" id="RIEQPFK"/>
<dbReference type="GO" id="GO:0005759">
    <property type="term" value="C:mitochondrial matrix"/>
    <property type="evidence" value="ECO:0007669"/>
    <property type="project" value="TreeGrafter"/>
</dbReference>
<dbReference type="Ensembl" id="ENSCSAVT00000008017.1">
    <property type="protein sequence ID" value="ENSCSAVP00000007911.1"/>
    <property type="gene ID" value="ENSCSAVG00000004721.1"/>
</dbReference>
<dbReference type="AlphaFoldDB" id="H2YRF1"/>
<dbReference type="PANTHER" id="PTHR11727">
    <property type="entry name" value="DIMETHYLADENOSINE TRANSFERASE"/>
    <property type="match status" value="1"/>
</dbReference>
<dbReference type="PROSITE" id="PS51689">
    <property type="entry name" value="SAM_RNA_A_N6_MT"/>
    <property type="match status" value="1"/>
</dbReference>
<keyword evidence="15" id="KW-1185">Reference proteome</keyword>
<dbReference type="InParanoid" id="H2YRF1"/>
<dbReference type="InterPro" id="IPR029063">
    <property type="entry name" value="SAM-dependent_MTases_sf"/>
</dbReference>
<feature type="binding site" evidence="11">
    <location>
        <position position="99"/>
    </location>
    <ligand>
        <name>S-adenosyl-L-methionine</name>
        <dbReference type="ChEBI" id="CHEBI:59789"/>
    </ligand>
</feature>
<evidence type="ECO:0000313" key="15">
    <source>
        <dbReference type="Proteomes" id="UP000007875"/>
    </source>
</evidence>
<dbReference type="InterPro" id="IPR020598">
    <property type="entry name" value="rRNA_Ade_methylase_Trfase_N"/>
</dbReference>
<organism evidence="14 15">
    <name type="scientific">Ciona savignyi</name>
    <name type="common">Pacific transparent sea squirt</name>
    <dbReference type="NCBI Taxonomy" id="51511"/>
    <lineage>
        <taxon>Eukaryota</taxon>
        <taxon>Metazoa</taxon>
        <taxon>Chordata</taxon>
        <taxon>Tunicata</taxon>
        <taxon>Ascidiacea</taxon>
        <taxon>Phlebobranchia</taxon>
        <taxon>Cionidae</taxon>
        <taxon>Ciona</taxon>
    </lineage>
</organism>
<comment type="similarity">
    <text evidence="11 12">Belongs to the class I-like SAM-binding methyltransferase superfamily. rRNA adenine N(6)-methyltransferase family.</text>
</comment>
<evidence type="ECO:0000256" key="4">
    <source>
        <dbReference type="ARBA" id="ARBA00022679"/>
    </source>
</evidence>
<name>H2YRF1_CIOSA</name>
<dbReference type="InterPro" id="IPR001737">
    <property type="entry name" value="KsgA/Erm"/>
</dbReference>
<evidence type="ECO:0000256" key="8">
    <source>
        <dbReference type="ARBA" id="ARBA00023015"/>
    </source>
</evidence>
<feature type="domain" description="Ribosomal RNA adenine methylase transferase N-terminal" evidence="13">
    <location>
        <begin position="56"/>
        <end position="248"/>
    </location>
</feature>
<dbReference type="Gene3D" id="1.10.8.100">
    <property type="entry name" value="Ribosomal RNA adenine dimethylase-like, domain 2"/>
    <property type="match status" value="1"/>
</dbReference>
<keyword evidence="8" id="KW-0805">Transcription regulation</keyword>
<keyword evidence="5 11" id="KW-0949">S-adenosyl-L-methionine</keyword>
<evidence type="ECO:0000256" key="9">
    <source>
        <dbReference type="ARBA" id="ARBA00023128"/>
    </source>
</evidence>
<keyword evidence="7" id="KW-0809">Transit peptide</keyword>
<dbReference type="FunFam" id="3.40.50.150:FF:000109">
    <property type="entry name" value="rRNA adenine N(6)-methyltransferase"/>
    <property type="match status" value="1"/>
</dbReference>
<dbReference type="GO" id="GO:0000179">
    <property type="term" value="F:rRNA (adenine-N6,N6-)-dimethyltransferase activity"/>
    <property type="evidence" value="ECO:0007669"/>
    <property type="project" value="UniProtKB-UniRule"/>
</dbReference>
<dbReference type="EC" id="2.1.1.-" evidence="12"/>
<evidence type="ECO:0000256" key="1">
    <source>
        <dbReference type="ARBA" id="ARBA00004173"/>
    </source>
</evidence>
<sequence length="383" mass="44368">MKTSNRLLNAFKPKVKVKYDPRQAIPPMPTANELLKMYNLRARKQLSQNFLLDPMITDRFVACGGKDLSGHHVCEVGPGPGSITRAILNRNPEKLTVVEKDHRFLPMLKYLADVSDDRLQIVHGDILQYDLSDSFPEELSKEWTDDSPPFCVFGNLPFNVSLPLIFKWLDQISRKDGMFKRGRIPLVLTFQREVVERFVAPPGDAQRCRLSVSAQNFCDIDYKFIISGGSFVPPPKVEVGVVKIVPRTSFEIELPFKTIDYVVKHTMHIRRKYCKHSVKTMFPPKRTDLVSEIFRKSGVHPKLRSFELESSHFRDLCYAYDEIANRIPQLRKVDTYDDRQWSKKYFDEDGNPKTDEPLETDEKSDDWLFRTEIPTFDGIFESN</sequence>
<feature type="binding site" evidence="11">
    <location>
        <position position="155"/>
    </location>
    <ligand>
        <name>S-adenosyl-L-methionine</name>
        <dbReference type="ChEBI" id="CHEBI:59789"/>
    </ligand>
</feature>
<feature type="binding site" evidence="11">
    <location>
        <position position="77"/>
    </location>
    <ligand>
        <name>S-adenosyl-L-methionine</name>
        <dbReference type="ChEBI" id="CHEBI:59789"/>
    </ligand>
</feature>
<feature type="binding site" evidence="11">
    <location>
        <position position="125"/>
    </location>
    <ligand>
        <name>S-adenosyl-L-methionine</name>
        <dbReference type="ChEBI" id="CHEBI:59789"/>
    </ligand>
</feature>
<dbReference type="Gene3D" id="3.40.50.150">
    <property type="entry name" value="Vaccinia Virus protein VP39"/>
    <property type="match status" value="1"/>
</dbReference>
<evidence type="ECO:0000256" key="5">
    <source>
        <dbReference type="ARBA" id="ARBA00022691"/>
    </source>
</evidence>
<feature type="binding site" evidence="11">
    <location>
        <position position="51"/>
    </location>
    <ligand>
        <name>S-adenosyl-L-methionine</name>
        <dbReference type="ChEBI" id="CHEBI:59789"/>
    </ligand>
</feature>
<dbReference type="FunFam" id="1.10.8.100:FF:000006">
    <property type="entry name" value="rRNA adenine N(6)-methyltransferase"/>
    <property type="match status" value="1"/>
</dbReference>
<dbReference type="InterPro" id="IPR023165">
    <property type="entry name" value="rRNA_Ade_diMease-like_C"/>
</dbReference>
<dbReference type="Proteomes" id="UP000007875">
    <property type="component" value="Unassembled WGS sequence"/>
</dbReference>
<evidence type="ECO:0000256" key="3">
    <source>
        <dbReference type="ARBA" id="ARBA00022603"/>
    </source>
</evidence>
<keyword evidence="9" id="KW-0496">Mitochondrion</keyword>
<dbReference type="GO" id="GO:0006391">
    <property type="term" value="P:transcription initiation at mitochondrial promoter"/>
    <property type="evidence" value="ECO:0007669"/>
    <property type="project" value="TreeGrafter"/>
</dbReference>
<keyword evidence="4 11" id="KW-0808">Transferase</keyword>
<proteinExistence type="inferred from homology"/>
<evidence type="ECO:0000256" key="10">
    <source>
        <dbReference type="ARBA" id="ARBA00023163"/>
    </source>
</evidence>
<keyword evidence="6 11" id="KW-0694">RNA-binding</keyword>
<dbReference type="FunCoup" id="H2YRF1">
    <property type="interactions" value="23"/>
</dbReference>
<keyword evidence="2 12" id="KW-0698">rRNA processing</keyword>
<feature type="binding site" evidence="11">
    <location>
        <position position="49"/>
    </location>
    <ligand>
        <name>S-adenosyl-L-methionine</name>
        <dbReference type="ChEBI" id="CHEBI:59789"/>
    </ligand>
</feature>
<dbReference type="InterPro" id="IPR011530">
    <property type="entry name" value="rRNA_adenine_dimethylase"/>
</dbReference>
<dbReference type="Pfam" id="PF00398">
    <property type="entry name" value="RrnaAD"/>
    <property type="match status" value="1"/>
</dbReference>
<dbReference type="NCBIfam" id="TIGR00755">
    <property type="entry name" value="ksgA"/>
    <property type="match status" value="1"/>
</dbReference>
<evidence type="ECO:0000256" key="11">
    <source>
        <dbReference type="PROSITE-ProRule" id="PRU01026"/>
    </source>
</evidence>
<dbReference type="eggNOG" id="KOG0821">
    <property type="taxonomic scope" value="Eukaryota"/>
</dbReference>
<evidence type="ECO:0000256" key="7">
    <source>
        <dbReference type="ARBA" id="ARBA00022946"/>
    </source>
</evidence>